<evidence type="ECO:0000259" key="3">
    <source>
        <dbReference type="Pfam" id="PF19701"/>
    </source>
</evidence>
<protein>
    <recommendedName>
        <fullName evidence="3">DUF6199 domain-containing protein</fullName>
    </recommendedName>
</protein>
<feature type="region of interest" description="Disordered" evidence="1">
    <location>
        <begin position="105"/>
        <end position="126"/>
    </location>
</feature>
<name>A0ABT4V9H7_9PSEU</name>
<gene>
    <name evidence="4" type="ORF">OU415_31245</name>
</gene>
<dbReference type="RefSeq" id="WP_270953053.1">
    <property type="nucleotide sequence ID" value="NZ_JAQGLA010000081.1"/>
</dbReference>
<accession>A0ABT4V9H7</accession>
<feature type="compositionally biased region" description="Gly residues" evidence="1">
    <location>
        <begin position="107"/>
        <end position="118"/>
    </location>
</feature>
<feature type="region of interest" description="Disordered" evidence="1">
    <location>
        <begin position="70"/>
        <end position="89"/>
    </location>
</feature>
<organism evidence="4 5">
    <name type="scientific">Saccharopolyspora oryzae</name>
    <dbReference type="NCBI Taxonomy" id="2997343"/>
    <lineage>
        <taxon>Bacteria</taxon>
        <taxon>Bacillati</taxon>
        <taxon>Actinomycetota</taxon>
        <taxon>Actinomycetes</taxon>
        <taxon>Pseudonocardiales</taxon>
        <taxon>Pseudonocardiaceae</taxon>
        <taxon>Saccharopolyspora</taxon>
    </lineage>
</organism>
<feature type="compositionally biased region" description="Low complexity" evidence="1">
    <location>
        <begin position="79"/>
        <end position="89"/>
    </location>
</feature>
<sequence length="126" mass="13372">MAFVCVLLAVLMFVLGCVDQHALWRFLDSWRYSDPDANEPSGAAFVVQRLGFFVAAGGFVYGAVVLSDMPERPEDSSESSHISSSSSLSVFDEDAVREGLSWADFGGHPGSVGAGGQDSGSRTFSV</sequence>
<keyword evidence="2" id="KW-1133">Transmembrane helix</keyword>
<dbReference type="Proteomes" id="UP001210380">
    <property type="component" value="Unassembled WGS sequence"/>
</dbReference>
<dbReference type="EMBL" id="JAQGLA010000081">
    <property type="protein sequence ID" value="MDA3629942.1"/>
    <property type="molecule type" value="Genomic_DNA"/>
</dbReference>
<evidence type="ECO:0000256" key="2">
    <source>
        <dbReference type="SAM" id="Phobius"/>
    </source>
</evidence>
<evidence type="ECO:0000313" key="4">
    <source>
        <dbReference type="EMBL" id="MDA3629942.1"/>
    </source>
</evidence>
<feature type="transmembrane region" description="Helical" evidence="2">
    <location>
        <begin position="44"/>
        <end position="66"/>
    </location>
</feature>
<evidence type="ECO:0000256" key="1">
    <source>
        <dbReference type="SAM" id="MobiDB-lite"/>
    </source>
</evidence>
<evidence type="ECO:0000313" key="5">
    <source>
        <dbReference type="Proteomes" id="UP001210380"/>
    </source>
</evidence>
<comment type="caution">
    <text evidence="4">The sequence shown here is derived from an EMBL/GenBank/DDBJ whole genome shotgun (WGS) entry which is preliminary data.</text>
</comment>
<keyword evidence="5" id="KW-1185">Reference proteome</keyword>
<proteinExistence type="predicted"/>
<reference evidence="4 5" key="1">
    <citation type="submission" date="2022-11" db="EMBL/GenBank/DDBJ databases">
        <title>Draft genome sequence of Saccharopolyspora sp. WRP15-2 isolated from rhizosphere soils of wild rice in Thailand.</title>
        <authorList>
            <person name="Duangmal K."/>
            <person name="Kammanee S."/>
            <person name="Muangham S."/>
        </authorList>
    </citation>
    <scope>NUCLEOTIDE SEQUENCE [LARGE SCALE GENOMIC DNA]</scope>
    <source>
        <strain evidence="4 5">WRP15-2</strain>
    </source>
</reference>
<keyword evidence="2" id="KW-0472">Membrane</keyword>
<feature type="domain" description="DUF6199" evidence="3">
    <location>
        <begin position="6"/>
        <end position="61"/>
    </location>
</feature>
<keyword evidence="2" id="KW-0812">Transmembrane</keyword>
<dbReference type="Pfam" id="PF19701">
    <property type="entry name" value="DUF6199"/>
    <property type="match status" value="1"/>
</dbReference>
<dbReference type="InterPro" id="IPR045679">
    <property type="entry name" value="DUF6199"/>
</dbReference>